<evidence type="ECO:0000313" key="4">
    <source>
        <dbReference type="Proteomes" id="UP000054466"/>
    </source>
</evidence>
<evidence type="ECO:0000256" key="1">
    <source>
        <dbReference type="SAM" id="MobiDB-lite"/>
    </source>
</evidence>
<dbReference type="GeneID" id="27343014"/>
<keyword evidence="2" id="KW-1133">Transmembrane helix</keyword>
<feature type="transmembrane region" description="Helical" evidence="2">
    <location>
        <begin position="186"/>
        <end position="213"/>
    </location>
</feature>
<proteinExistence type="predicted"/>
<dbReference type="RefSeq" id="XP_016252476.1">
    <property type="nucleotide sequence ID" value="XM_016390574.1"/>
</dbReference>
<evidence type="ECO:0000256" key="2">
    <source>
        <dbReference type="SAM" id="Phobius"/>
    </source>
</evidence>
<feature type="region of interest" description="Disordered" evidence="1">
    <location>
        <begin position="268"/>
        <end position="337"/>
    </location>
</feature>
<gene>
    <name evidence="3" type="ORF">PV07_03820</name>
</gene>
<sequence length="337" mass="36849">MGSTGLLSTFATSTLTSTASPAPSPSIIVPTSTPTPTTLSSVLASTTASSTNVSFNPAFVGYESIGMLDLTTVYSSANCLDSSTFYSSSYWATCCSGSCNLYTGCLSQSILQGPLSSETCSATSTCQMNFIYPSSNPFDAVLTAYICDGDGATPVNFYRVQPTDGILSSNTSAINAAKQSQSSNPFGLGLGGSLGGVAFLAIIGLVVWSCLGCPGCGGRSRRRPTGYSGRTHIPPPRRLRTPSPPRVAPDDPDADRQWRNWQELMAARQDENERAREEYNRQQEQARMDDYQRQQDDYQSRRDDYQRQQDDYQRQQDDYNNNYNNNNDNNNYNNNYN</sequence>
<dbReference type="Proteomes" id="UP000054466">
    <property type="component" value="Unassembled WGS sequence"/>
</dbReference>
<feature type="compositionally biased region" description="Basic and acidic residues" evidence="1">
    <location>
        <begin position="268"/>
        <end position="317"/>
    </location>
</feature>
<feature type="compositionally biased region" description="Low complexity" evidence="1">
    <location>
        <begin position="318"/>
        <end position="337"/>
    </location>
</feature>
<reference evidence="3 4" key="1">
    <citation type="submission" date="2015-01" db="EMBL/GenBank/DDBJ databases">
        <title>The Genome Sequence of Cladophialophora immunda CBS83496.</title>
        <authorList>
            <consortium name="The Broad Institute Genomics Platform"/>
            <person name="Cuomo C."/>
            <person name="de Hoog S."/>
            <person name="Gorbushina A."/>
            <person name="Stielow B."/>
            <person name="Teixiera M."/>
            <person name="Abouelleil A."/>
            <person name="Chapman S.B."/>
            <person name="Priest M."/>
            <person name="Young S.K."/>
            <person name="Wortman J."/>
            <person name="Nusbaum C."/>
            <person name="Birren B."/>
        </authorList>
    </citation>
    <scope>NUCLEOTIDE SEQUENCE [LARGE SCALE GENOMIC DNA]</scope>
    <source>
        <strain evidence="3 4">CBS 83496</strain>
    </source>
</reference>
<keyword evidence="4" id="KW-1185">Reference proteome</keyword>
<name>A0A0D2CQK1_9EURO</name>
<dbReference type="VEuPathDB" id="FungiDB:PV07_03820"/>
<keyword evidence="2" id="KW-0472">Membrane</keyword>
<keyword evidence="2" id="KW-0812">Transmembrane</keyword>
<feature type="region of interest" description="Disordered" evidence="1">
    <location>
        <begin position="218"/>
        <end position="254"/>
    </location>
</feature>
<organism evidence="3 4">
    <name type="scientific">Cladophialophora immunda</name>
    <dbReference type="NCBI Taxonomy" id="569365"/>
    <lineage>
        <taxon>Eukaryota</taxon>
        <taxon>Fungi</taxon>
        <taxon>Dikarya</taxon>
        <taxon>Ascomycota</taxon>
        <taxon>Pezizomycotina</taxon>
        <taxon>Eurotiomycetes</taxon>
        <taxon>Chaetothyriomycetidae</taxon>
        <taxon>Chaetothyriales</taxon>
        <taxon>Herpotrichiellaceae</taxon>
        <taxon>Cladophialophora</taxon>
    </lineage>
</organism>
<dbReference type="EMBL" id="KN847041">
    <property type="protein sequence ID" value="KIW32260.1"/>
    <property type="molecule type" value="Genomic_DNA"/>
</dbReference>
<dbReference type="AlphaFoldDB" id="A0A0D2CQK1"/>
<protein>
    <submittedName>
        <fullName evidence="3">Uncharacterized protein</fullName>
    </submittedName>
</protein>
<evidence type="ECO:0000313" key="3">
    <source>
        <dbReference type="EMBL" id="KIW32260.1"/>
    </source>
</evidence>
<accession>A0A0D2CQK1</accession>
<dbReference type="HOGENOM" id="CLU_823876_0_0_1"/>